<evidence type="ECO:0000313" key="2">
    <source>
        <dbReference type="EMBL" id="CAI3974986.1"/>
    </source>
</evidence>
<protein>
    <submittedName>
        <fullName evidence="2">Uncharacterized protein</fullName>
    </submittedName>
</protein>
<keyword evidence="4" id="KW-1185">Reference proteome</keyword>
<evidence type="ECO:0000313" key="3">
    <source>
        <dbReference type="EMBL" id="CAL1128361.1"/>
    </source>
</evidence>
<sequence>MTQRGVLTDGSPRKGGKGPGKGPAAAAPAAEPAADFREAAPTAEAGAEAAAPAAGKGPNHCQLTDQEWQELFFARFRAEPAPDMHFPEDDNALNLMARSSAQLTAAPQATSSSSTDRSRSRSAASADPINAEEEDTWRLAMIYTVEGDAVQVDVPWTDVQLRVERVAQAFSLARDQVTELHYVAATPQDLLQEELECFLLQRLQGAPSSSLLSLVLADIEYRPDHRGAALRIVRRGFWLPHHCNAISVIRLLGYEGHCAPRYRRCSLWHNNRVIDIEANHLLHLASGDYIRFHLPWSPDDDFDYLFGSDCPLESTEQTSLFQKYAGVIATDGGQFHSTVSIGVTSPDLQRCRLIPAHGFTDFDKSGQTELMLCVWLRWFWCNLGLQIKDMEGTLSFYKMSHQIRLAACLVNMDQEPHMNHKCDLQPFLNNR</sequence>
<reference evidence="3" key="2">
    <citation type="submission" date="2024-04" db="EMBL/GenBank/DDBJ databases">
        <authorList>
            <person name="Chen Y."/>
            <person name="Shah S."/>
            <person name="Dougan E. K."/>
            <person name="Thang M."/>
            <person name="Chan C."/>
        </authorList>
    </citation>
    <scope>NUCLEOTIDE SEQUENCE [LARGE SCALE GENOMIC DNA]</scope>
</reference>
<dbReference type="Proteomes" id="UP001152797">
    <property type="component" value="Unassembled WGS sequence"/>
</dbReference>
<accession>A0A9P1BKE2</accession>
<evidence type="ECO:0000256" key="1">
    <source>
        <dbReference type="SAM" id="MobiDB-lite"/>
    </source>
</evidence>
<feature type="region of interest" description="Disordered" evidence="1">
    <location>
        <begin position="1"/>
        <end position="61"/>
    </location>
</feature>
<reference evidence="2" key="1">
    <citation type="submission" date="2022-10" db="EMBL/GenBank/DDBJ databases">
        <authorList>
            <person name="Chen Y."/>
            <person name="Dougan E. K."/>
            <person name="Chan C."/>
            <person name="Rhodes N."/>
            <person name="Thang M."/>
        </authorList>
    </citation>
    <scope>NUCLEOTIDE SEQUENCE</scope>
</reference>
<feature type="compositionally biased region" description="Low complexity" evidence="1">
    <location>
        <begin position="22"/>
        <end position="58"/>
    </location>
</feature>
<dbReference type="EMBL" id="CAMXCT010000173">
    <property type="protein sequence ID" value="CAI3974986.1"/>
    <property type="molecule type" value="Genomic_DNA"/>
</dbReference>
<feature type="region of interest" description="Disordered" evidence="1">
    <location>
        <begin position="102"/>
        <end position="130"/>
    </location>
</feature>
<comment type="caution">
    <text evidence="2">The sequence shown here is derived from an EMBL/GenBank/DDBJ whole genome shotgun (WGS) entry which is preliminary data.</text>
</comment>
<dbReference type="EMBL" id="CAMXCT030000173">
    <property type="protein sequence ID" value="CAL4762298.1"/>
    <property type="molecule type" value="Genomic_DNA"/>
</dbReference>
<organism evidence="2">
    <name type="scientific">Cladocopium goreaui</name>
    <dbReference type="NCBI Taxonomy" id="2562237"/>
    <lineage>
        <taxon>Eukaryota</taxon>
        <taxon>Sar</taxon>
        <taxon>Alveolata</taxon>
        <taxon>Dinophyceae</taxon>
        <taxon>Suessiales</taxon>
        <taxon>Symbiodiniaceae</taxon>
        <taxon>Cladocopium</taxon>
    </lineage>
</organism>
<gene>
    <name evidence="2" type="ORF">C1SCF055_LOCUS3348</name>
</gene>
<feature type="compositionally biased region" description="Low complexity" evidence="1">
    <location>
        <begin position="102"/>
        <end position="127"/>
    </location>
</feature>
<name>A0A9P1BKE2_9DINO</name>
<dbReference type="AlphaFoldDB" id="A0A9P1BKE2"/>
<evidence type="ECO:0000313" key="4">
    <source>
        <dbReference type="Proteomes" id="UP001152797"/>
    </source>
</evidence>
<dbReference type="EMBL" id="CAMXCT020000173">
    <property type="protein sequence ID" value="CAL1128361.1"/>
    <property type="molecule type" value="Genomic_DNA"/>
</dbReference>
<proteinExistence type="predicted"/>